<gene>
    <name evidence="3" type="ORF">QE399_001911</name>
</gene>
<dbReference type="Gene3D" id="2.20.200.10">
    <property type="entry name" value="Outer membrane efflux proteins (OEP)"/>
    <property type="match status" value="1"/>
</dbReference>
<comment type="similarity">
    <text evidence="1 2">Belongs to the outer membrane factor (OMF) (TC 1.B.17) family.</text>
</comment>
<comment type="subcellular location">
    <subcellularLocation>
        <location evidence="2">Cell membrane</location>
        <topology evidence="2">Lipid-anchor</topology>
    </subcellularLocation>
</comment>
<protein>
    <submittedName>
        <fullName evidence="3">NodT family efflux transporter outer membrane factor (OMF) lipoprotein</fullName>
    </submittedName>
</protein>
<dbReference type="Proteomes" id="UP001267710">
    <property type="component" value="Unassembled WGS sequence"/>
</dbReference>
<accession>A0ABU1IAI0</accession>
<keyword evidence="2 3" id="KW-0449">Lipoprotein</keyword>
<proteinExistence type="inferred from homology"/>
<dbReference type="InterPro" id="IPR010131">
    <property type="entry name" value="MdtP/NodT-like"/>
</dbReference>
<organism evidence="3 4">
    <name type="scientific">Paracidovorax wautersii</name>
    <dbReference type="NCBI Taxonomy" id="1177982"/>
    <lineage>
        <taxon>Bacteria</taxon>
        <taxon>Pseudomonadati</taxon>
        <taxon>Pseudomonadota</taxon>
        <taxon>Betaproteobacteria</taxon>
        <taxon>Burkholderiales</taxon>
        <taxon>Comamonadaceae</taxon>
        <taxon>Paracidovorax</taxon>
    </lineage>
</organism>
<keyword evidence="2" id="KW-0812">Transmembrane</keyword>
<evidence type="ECO:0000313" key="3">
    <source>
        <dbReference type="EMBL" id="MDR6214222.1"/>
    </source>
</evidence>
<dbReference type="PANTHER" id="PTHR30203">
    <property type="entry name" value="OUTER MEMBRANE CATION EFFLUX PROTEIN"/>
    <property type="match status" value="1"/>
</dbReference>
<comment type="caution">
    <text evidence="3">The sequence shown here is derived from an EMBL/GenBank/DDBJ whole genome shotgun (WGS) entry which is preliminary data.</text>
</comment>
<keyword evidence="2" id="KW-1134">Transmembrane beta strand</keyword>
<dbReference type="SUPFAM" id="SSF56954">
    <property type="entry name" value="Outer membrane efflux proteins (OEP)"/>
    <property type="match status" value="1"/>
</dbReference>
<keyword evidence="2" id="KW-0472">Membrane</keyword>
<feature type="signal peptide" evidence="2">
    <location>
        <begin position="1"/>
        <end position="26"/>
    </location>
</feature>
<dbReference type="NCBIfam" id="TIGR01845">
    <property type="entry name" value="outer_NodT"/>
    <property type="match status" value="1"/>
</dbReference>
<sequence>MHMTRTIAPRAGWRLLGPLAAAAALAACGTAPVGPDYQVPADAVARQSAAAQPFIGAGAGEAAADGAAAAVFDSAPLPDHWWRLYHDTRLDALVQQALEHNTDLRQAMANLERAQALEDEASGAARPSVAVNGGFSFGHASGLSVLRPGDVPPDAFHYSAGASLSYQMDLFGQIRRAIEAAQAGTAGAQAAVDLVRVNVAAGTARAYAEVCSTGLRLRTSQASVRVQSDALEVTRRLQAAGRAGAIDAARAEAQLGQLQAALPPLQAQRHSALFRLATLTGHLPQDFPRALADCATPPQVAGVLPVGDGAALIRRRPDIRQAERALAEATARIGVATADLYPKVSLGLSAASAGNLSGLGRSDTLSWSLGPLISWSIPNTGTARARIAQAEAGTRAAAAKFDGTVLTALRETETALSAYAHELDRRARLQAARDASAQAADQARALYRNGKTGYLDTLDAERNLASSEAALAASEAQVADDQVTLFLALGGGW</sequence>
<name>A0ABU1IAI0_9BURK</name>
<evidence type="ECO:0000256" key="1">
    <source>
        <dbReference type="ARBA" id="ARBA00007613"/>
    </source>
</evidence>
<evidence type="ECO:0000313" key="4">
    <source>
        <dbReference type="Proteomes" id="UP001267710"/>
    </source>
</evidence>
<feature type="chain" id="PRO_5044977232" evidence="2">
    <location>
        <begin position="27"/>
        <end position="493"/>
    </location>
</feature>
<dbReference type="PROSITE" id="PS51257">
    <property type="entry name" value="PROKAR_LIPOPROTEIN"/>
    <property type="match status" value="1"/>
</dbReference>
<dbReference type="Gene3D" id="1.20.1600.10">
    <property type="entry name" value="Outer membrane efflux proteins (OEP)"/>
    <property type="match status" value="1"/>
</dbReference>
<dbReference type="InterPro" id="IPR003423">
    <property type="entry name" value="OMP_efflux"/>
</dbReference>
<keyword evidence="2" id="KW-0732">Signal</keyword>
<reference evidence="3 4" key="1">
    <citation type="submission" date="2023-08" db="EMBL/GenBank/DDBJ databases">
        <title>Functional and genomic diversity of the sorghum phyllosphere microbiome.</title>
        <authorList>
            <person name="Shade A."/>
        </authorList>
    </citation>
    <scope>NUCLEOTIDE SEQUENCE [LARGE SCALE GENOMIC DNA]</scope>
    <source>
        <strain evidence="3 4">SORGH_AS_0335</strain>
    </source>
</reference>
<keyword evidence="2" id="KW-0564">Palmitate</keyword>
<evidence type="ECO:0000256" key="2">
    <source>
        <dbReference type="RuleBase" id="RU362097"/>
    </source>
</evidence>
<dbReference type="PANTHER" id="PTHR30203:SF21">
    <property type="entry name" value="OUTER MEMBRANE COMPONENT OF MULTIDRUG EFFLUX PUMP-RELATED"/>
    <property type="match status" value="1"/>
</dbReference>
<dbReference type="Pfam" id="PF02321">
    <property type="entry name" value="OEP"/>
    <property type="match status" value="2"/>
</dbReference>
<dbReference type="EMBL" id="JAVIZX010000001">
    <property type="protein sequence ID" value="MDR6214222.1"/>
    <property type="molecule type" value="Genomic_DNA"/>
</dbReference>
<keyword evidence="4" id="KW-1185">Reference proteome</keyword>